<evidence type="ECO:0000256" key="1">
    <source>
        <dbReference type="SAM" id="MobiDB-lite"/>
    </source>
</evidence>
<keyword evidence="4" id="KW-1185">Reference proteome</keyword>
<accession>A0ABP9RFY5</accession>
<organism evidence="3 4">
    <name type="scientific">Pseudonocardia eucalypti</name>
    <dbReference type="NCBI Taxonomy" id="648755"/>
    <lineage>
        <taxon>Bacteria</taxon>
        <taxon>Bacillati</taxon>
        <taxon>Actinomycetota</taxon>
        <taxon>Actinomycetes</taxon>
        <taxon>Pseudonocardiales</taxon>
        <taxon>Pseudonocardiaceae</taxon>
        <taxon>Pseudonocardia</taxon>
    </lineage>
</organism>
<keyword evidence="2" id="KW-0812">Transmembrane</keyword>
<dbReference type="EMBL" id="BAABJP010000068">
    <property type="protein sequence ID" value="GAA5176024.1"/>
    <property type="molecule type" value="Genomic_DNA"/>
</dbReference>
<sequence>MVRYQGDNERPGEDEFPRGVPARSDQVPAGPTIFWALLLLAAVIVFAFVARHGAY</sequence>
<comment type="caution">
    <text evidence="3">The sequence shown here is derived from an EMBL/GenBank/DDBJ whole genome shotgun (WGS) entry which is preliminary data.</text>
</comment>
<feature type="transmembrane region" description="Helical" evidence="2">
    <location>
        <begin position="33"/>
        <end position="50"/>
    </location>
</feature>
<gene>
    <name evidence="3" type="ORF">GCM10023321_83350</name>
</gene>
<proteinExistence type="predicted"/>
<dbReference type="RefSeq" id="WP_185065654.1">
    <property type="nucleotide sequence ID" value="NZ_BAABJP010000068.1"/>
</dbReference>
<feature type="compositionally biased region" description="Basic and acidic residues" evidence="1">
    <location>
        <begin position="1"/>
        <end position="17"/>
    </location>
</feature>
<keyword evidence="2" id="KW-1133">Transmembrane helix</keyword>
<feature type="region of interest" description="Disordered" evidence="1">
    <location>
        <begin position="1"/>
        <end position="23"/>
    </location>
</feature>
<name>A0ABP9RFY5_9PSEU</name>
<protein>
    <submittedName>
        <fullName evidence="3">Uncharacterized protein</fullName>
    </submittedName>
</protein>
<dbReference type="Proteomes" id="UP001428817">
    <property type="component" value="Unassembled WGS sequence"/>
</dbReference>
<evidence type="ECO:0000256" key="2">
    <source>
        <dbReference type="SAM" id="Phobius"/>
    </source>
</evidence>
<evidence type="ECO:0000313" key="4">
    <source>
        <dbReference type="Proteomes" id="UP001428817"/>
    </source>
</evidence>
<evidence type="ECO:0000313" key="3">
    <source>
        <dbReference type="EMBL" id="GAA5176024.1"/>
    </source>
</evidence>
<reference evidence="4" key="1">
    <citation type="journal article" date="2019" name="Int. J. Syst. Evol. Microbiol.">
        <title>The Global Catalogue of Microorganisms (GCM) 10K type strain sequencing project: providing services to taxonomists for standard genome sequencing and annotation.</title>
        <authorList>
            <consortium name="The Broad Institute Genomics Platform"/>
            <consortium name="The Broad Institute Genome Sequencing Center for Infectious Disease"/>
            <person name="Wu L."/>
            <person name="Ma J."/>
        </authorList>
    </citation>
    <scope>NUCLEOTIDE SEQUENCE [LARGE SCALE GENOMIC DNA]</scope>
    <source>
        <strain evidence="4">JCM 18303</strain>
    </source>
</reference>
<keyword evidence="2" id="KW-0472">Membrane</keyword>